<proteinExistence type="predicted"/>
<feature type="transmembrane region" description="Helical" evidence="1">
    <location>
        <begin position="228"/>
        <end position="250"/>
    </location>
</feature>
<feature type="transmembrane region" description="Helical" evidence="1">
    <location>
        <begin position="184"/>
        <end position="207"/>
    </location>
</feature>
<keyword evidence="1" id="KW-0472">Membrane</keyword>
<dbReference type="Proteomes" id="UP000559027">
    <property type="component" value="Unassembled WGS sequence"/>
</dbReference>
<evidence type="ECO:0000313" key="3">
    <source>
        <dbReference type="EMBL" id="KAF5349473.1"/>
    </source>
</evidence>
<evidence type="ECO:0000256" key="1">
    <source>
        <dbReference type="SAM" id="Phobius"/>
    </source>
</evidence>
<gene>
    <name evidence="3" type="ORF">D9756_008930</name>
</gene>
<dbReference type="OrthoDB" id="3203775at2759"/>
<keyword evidence="1" id="KW-1133">Transmembrane helix</keyword>
<evidence type="ECO:0000313" key="4">
    <source>
        <dbReference type="Proteomes" id="UP000559027"/>
    </source>
</evidence>
<protein>
    <recommendedName>
        <fullName evidence="2">DUF6534 domain-containing protein</fullName>
    </recommendedName>
</protein>
<dbReference type="InterPro" id="IPR045339">
    <property type="entry name" value="DUF6534"/>
</dbReference>
<keyword evidence="1" id="KW-0812">Transmembrane</keyword>
<accession>A0A8H5CXN0</accession>
<dbReference type="PANTHER" id="PTHR40465">
    <property type="entry name" value="CHROMOSOME 1, WHOLE GENOME SHOTGUN SEQUENCE"/>
    <property type="match status" value="1"/>
</dbReference>
<organism evidence="3 4">
    <name type="scientific">Leucocoprinus leucothites</name>
    <dbReference type="NCBI Taxonomy" id="201217"/>
    <lineage>
        <taxon>Eukaryota</taxon>
        <taxon>Fungi</taxon>
        <taxon>Dikarya</taxon>
        <taxon>Basidiomycota</taxon>
        <taxon>Agaricomycotina</taxon>
        <taxon>Agaricomycetes</taxon>
        <taxon>Agaricomycetidae</taxon>
        <taxon>Agaricales</taxon>
        <taxon>Agaricineae</taxon>
        <taxon>Agaricaceae</taxon>
        <taxon>Leucocoprinus</taxon>
    </lineage>
</organism>
<reference evidence="3 4" key="1">
    <citation type="journal article" date="2020" name="ISME J.">
        <title>Uncovering the hidden diversity of litter-decomposition mechanisms in mushroom-forming fungi.</title>
        <authorList>
            <person name="Floudas D."/>
            <person name="Bentzer J."/>
            <person name="Ahren D."/>
            <person name="Johansson T."/>
            <person name="Persson P."/>
            <person name="Tunlid A."/>
        </authorList>
    </citation>
    <scope>NUCLEOTIDE SEQUENCE [LARGE SCALE GENOMIC DNA]</scope>
    <source>
        <strain evidence="3 4">CBS 146.42</strain>
    </source>
</reference>
<feature type="transmembrane region" description="Helical" evidence="1">
    <location>
        <begin position="35"/>
        <end position="53"/>
    </location>
</feature>
<feature type="transmembrane region" description="Helical" evidence="1">
    <location>
        <begin position="256"/>
        <end position="276"/>
    </location>
</feature>
<feature type="domain" description="DUF6534" evidence="2">
    <location>
        <begin position="194"/>
        <end position="280"/>
    </location>
</feature>
<feature type="transmembrane region" description="Helical" evidence="1">
    <location>
        <begin position="119"/>
        <end position="140"/>
    </location>
</feature>
<dbReference type="EMBL" id="JAACJO010000016">
    <property type="protein sequence ID" value="KAF5349473.1"/>
    <property type="molecule type" value="Genomic_DNA"/>
</dbReference>
<feature type="transmembrane region" description="Helical" evidence="1">
    <location>
        <begin position="147"/>
        <end position="164"/>
    </location>
</feature>
<feature type="transmembrane region" description="Helical" evidence="1">
    <location>
        <begin position="73"/>
        <end position="99"/>
    </location>
</feature>
<name>A0A8H5CXN0_9AGAR</name>
<sequence>MAFEVAAARIWEHCCLPLYSTMVLSRPSDNVPVRLNNGALLIGSFVNIMLYTLELVQAYRYYTNKSRTRDDHLIIKVIVALCLVVDTLGTAGGCAFIFLDVVNFWGDSQQTRHGAWPQVVVFVTTLINELVVQCFMVHRFFRISRNYIISCLILLLVAGGAWGMTRMTIRGAQYKDFIYRYNELRYVVIALASSALADVSITISLLWQLHRFTTYSRYMKELIRKISVLAVKTGTAPSVMAIACLIAFLLRPESQVFMSILLLIGRTYTSTMLFTLNHRAKLRKVSQGSNHINLSSFQVGRPTSTSEKALAEMHETTFSGSSDHAVAYDPEIRNFASHSHDPSLFIKTQNAPLFSELR</sequence>
<keyword evidence="4" id="KW-1185">Reference proteome</keyword>
<evidence type="ECO:0000259" key="2">
    <source>
        <dbReference type="Pfam" id="PF20152"/>
    </source>
</evidence>
<dbReference type="PANTHER" id="PTHR40465:SF1">
    <property type="entry name" value="DUF6534 DOMAIN-CONTAINING PROTEIN"/>
    <property type="match status" value="1"/>
</dbReference>
<dbReference type="Pfam" id="PF20152">
    <property type="entry name" value="DUF6534"/>
    <property type="match status" value="1"/>
</dbReference>
<comment type="caution">
    <text evidence="3">The sequence shown here is derived from an EMBL/GenBank/DDBJ whole genome shotgun (WGS) entry which is preliminary data.</text>
</comment>
<dbReference type="AlphaFoldDB" id="A0A8H5CXN0"/>